<accession>A0A1T3CKA2</accession>
<dbReference type="InterPro" id="IPR036568">
    <property type="entry name" value="GGCT-like_sf"/>
</dbReference>
<dbReference type="Gene3D" id="3.10.490.10">
    <property type="entry name" value="Gamma-glutamyl cyclotransferase-like"/>
    <property type="match status" value="1"/>
</dbReference>
<dbReference type="GO" id="GO:0003839">
    <property type="term" value="F:gamma-glutamylcyclotransferase activity"/>
    <property type="evidence" value="ECO:0007669"/>
    <property type="project" value="UniProtKB-EC"/>
</dbReference>
<evidence type="ECO:0000256" key="4">
    <source>
        <dbReference type="PIRSR" id="PIRSR617939-2"/>
    </source>
</evidence>
<dbReference type="AlphaFoldDB" id="A0A1T3CKA2"/>
<sequence length="232" mass="27124">MIRKIYKIQLQDDDEMDSQGSQDSQDSTLTITDENRSEILYFAYGSNLSTEQMRQRCPYSTAVGLGKVTGWRWIINARGYANIVRESEDIDTQKDDDGGDEKVDEQKGKSRMEEDTEKSQVYGMLYLLPVEDEERLDRYEGVPWAYEKLHIEASWVSNTDRIDGEEQRVEEELTPVKVLAYVDRQRVTEGRPKEEYVERMERGIEDAVENWGMSEEYADRVMRRFWVDGRGG</sequence>
<dbReference type="PANTHER" id="PTHR12935:SF0">
    <property type="entry name" value="GAMMA-GLUTAMYLCYCLOTRANSFERASE"/>
    <property type="match status" value="1"/>
</dbReference>
<dbReference type="OrthoDB" id="2924818at2759"/>
<evidence type="ECO:0000256" key="5">
    <source>
        <dbReference type="SAM" id="MobiDB-lite"/>
    </source>
</evidence>
<dbReference type="CDD" id="cd06661">
    <property type="entry name" value="GGCT_like"/>
    <property type="match status" value="1"/>
</dbReference>
<dbReference type="InterPro" id="IPR017939">
    <property type="entry name" value="G-Glutamylcylcotransferase"/>
</dbReference>
<feature type="compositionally biased region" description="Basic and acidic residues" evidence="5">
    <location>
        <begin position="89"/>
        <end position="113"/>
    </location>
</feature>
<dbReference type="PANTHER" id="PTHR12935">
    <property type="entry name" value="GAMMA-GLUTAMYLCYCLOTRANSFERASE"/>
    <property type="match status" value="1"/>
</dbReference>
<evidence type="ECO:0000313" key="7">
    <source>
        <dbReference type="Proteomes" id="UP000191004"/>
    </source>
</evidence>
<keyword evidence="7" id="KW-1185">Reference proteome</keyword>
<dbReference type="InterPro" id="IPR013024">
    <property type="entry name" value="GGCT-like"/>
</dbReference>
<dbReference type="EMBL" id="LVVK01000015">
    <property type="protein sequence ID" value="OPB41519.1"/>
    <property type="molecule type" value="Genomic_DNA"/>
</dbReference>
<feature type="binding site" evidence="4">
    <location>
        <position position="196"/>
    </location>
    <ligand>
        <name>substrate</name>
    </ligand>
</feature>
<evidence type="ECO:0000256" key="3">
    <source>
        <dbReference type="PIRSR" id="PIRSR617939-1"/>
    </source>
</evidence>
<dbReference type="EC" id="4.3.2.9" evidence="1"/>
<feature type="region of interest" description="Disordered" evidence="5">
    <location>
        <begin position="89"/>
        <end position="116"/>
    </location>
</feature>
<evidence type="ECO:0000256" key="2">
    <source>
        <dbReference type="ARBA" id="ARBA00023239"/>
    </source>
</evidence>
<evidence type="ECO:0000256" key="1">
    <source>
        <dbReference type="ARBA" id="ARBA00012346"/>
    </source>
</evidence>
<comment type="caution">
    <text evidence="6">The sequence shown here is derived from an EMBL/GenBank/DDBJ whole genome shotgun (WGS) entry which is preliminary data.</text>
</comment>
<evidence type="ECO:0000313" key="6">
    <source>
        <dbReference type="EMBL" id="OPB41519.1"/>
    </source>
</evidence>
<proteinExistence type="predicted"/>
<feature type="binding site" evidence="4">
    <location>
        <begin position="41"/>
        <end position="46"/>
    </location>
    <ligand>
        <name>substrate</name>
    </ligand>
</feature>
<protein>
    <recommendedName>
        <fullName evidence="1">gamma-glutamylcyclotransferase</fullName>
        <ecNumber evidence="1">4.3.2.9</ecNumber>
    </recommendedName>
</protein>
<feature type="active site" description="Proton acceptor" evidence="3">
    <location>
        <position position="140"/>
    </location>
</feature>
<organism evidence="6 7">
    <name type="scientific">Trichoderma guizhouense</name>
    <dbReference type="NCBI Taxonomy" id="1491466"/>
    <lineage>
        <taxon>Eukaryota</taxon>
        <taxon>Fungi</taxon>
        <taxon>Dikarya</taxon>
        <taxon>Ascomycota</taxon>
        <taxon>Pezizomycotina</taxon>
        <taxon>Sordariomycetes</taxon>
        <taxon>Hypocreomycetidae</taxon>
        <taxon>Hypocreales</taxon>
        <taxon>Hypocreaceae</taxon>
        <taxon>Trichoderma</taxon>
    </lineage>
</organism>
<name>A0A1T3CKA2_9HYPO</name>
<gene>
    <name evidence="6" type="ORF">A0O28_0082390</name>
</gene>
<keyword evidence="2" id="KW-0456">Lyase</keyword>
<dbReference type="SUPFAM" id="SSF110857">
    <property type="entry name" value="Gamma-glutamyl cyclotransferase-like"/>
    <property type="match status" value="1"/>
</dbReference>
<reference evidence="6 7" key="1">
    <citation type="submission" date="2016-04" db="EMBL/GenBank/DDBJ databases">
        <title>Multiple horizontal gene transfer events from other fungi enriched the ability of the initially mycotrophic fungus Trichoderma (Ascomycota) to feed on dead plant biomass.</title>
        <authorList>
            <person name="Atanasova L."/>
            <person name="Chenthamara K."/>
            <person name="Zhang J."/>
            <person name="Grujic M."/>
            <person name="Henrissat B."/>
            <person name="Kuo A."/>
            <person name="Aertz A."/>
            <person name="Salamov A."/>
            <person name="Lipzen A."/>
            <person name="Labutti K."/>
            <person name="Barry K."/>
            <person name="Miao Y."/>
            <person name="Rahimi M.J."/>
            <person name="Shen Q."/>
            <person name="Grigoriev I.V."/>
            <person name="Kubicek C.P."/>
            <person name="Druzhinina I.S."/>
        </authorList>
    </citation>
    <scope>NUCLEOTIDE SEQUENCE [LARGE SCALE GENOMIC DNA]</scope>
    <source>
        <strain evidence="6 7">NJAU 4742</strain>
    </source>
</reference>
<dbReference type="Proteomes" id="UP000191004">
    <property type="component" value="Unassembled WGS sequence"/>
</dbReference>